<keyword evidence="9" id="KW-1185">Reference proteome</keyword>
<dbReference type="InterPro" id="IPR051907">
    <property type="entry name" value="DoxX-like_oxidoreductase"/>
</dbReference>
<evidence type="ECO:0000256" key="5">
    <source>
        <dbReference type="ARBA" id="ARBA00022989"/>
    </source>
</evidence>
<comment type="similarity">
    <text evidence="2">Belongs to the DoxX family.</text>
</comment>
<keyword evidence="6 7" id="KW-0472">Membrane</keyword>
<feature type="transmembrane region" description="Helical" evidence="7">
    <location>
        <begin position="75"/>
        <end position="93"/>
    </location>
</feature>
<comment type="subcellular location">
    <subcellularLocation>
        <location evidence="1">Cell membrane</location>
        <topology evidence="1">Multi-pass membrane protein</topology>
    </subcellularLocation>
</comment>
<evidence type="ECO:0000256" key="4">
    <source>
        <dbReference type="ARBA" id="ARBA00022692"/>
    </source>
</evidence>
<evidence type="ECO:0000256" key="7">
    <source>
        <dbReference type="SAM" id="Phobius"/>
    </source>
</evidence>
<dbReference type="EMBL" id="JAPMXC010000001">
    <property type="protein sequence ID" value="MCY0386067.1"/>
    <property type="molecule type" value="Genomic_DNA"/>
</dbReference>
<evidence type="ECO:0000256" key="2">
    <source>
        <dbReference type="ARBA" id="ARBA00006679"/>
    </source>
</evidence>
<accession>A0ABT3ZHY0</accession>
<feature type="transmembrane region" description="Helical" evidence="7">
    <location>
        <begin position="99"/>
        <end position="117"/>
    </location>
</feature>
<sequence>MSASLSSPARFGPVSATLRPSRLGAGFVIVPTVPALVGAVSAAFTAPMLAPQAAGFMVVWFALSLACALLSHRCFVPGFLGGLLFLLGGWRIAGPLGLTWVSWPADVAAALYFLQFIDAAMTDRARGDRAWLSLAQWQLTFVRIYIAFDMIPHFTEKLFAGPVPFHEDALILAHYGMSPPEWFVLAGGLCELAVAVGLGLGILTRLAALGAAAYFLITSMIGHHFGRGFIWNLNGGGWEYPLLMLSLFLGFVITGGGRFSVDHLLAASGRVPRFVSRLGLERALLDARAAAAPDSREAARH</sequence>
<feature type="transmembrane region" description="Helical" evidence="7">
    <location>
        <begin position="242"/>
        <end position="261"/>
    </location>
</feature>
<feature type="transmembrane region" description="Helical" evidence="7">
    <location>
        <begin position="23"/>
        <end position="44"/>
    </location>
</feature>
<gene>
    <name evidence="8" type="ORF">OVY01_02165</name>
</gene>
<keyword evidence="3" id="KW-1003">Cell membrane</keyword>
<dbReference type="RefSeq" id="WP_267845298.1">
    <property type="nucleotide sequence ID" value="NZ_JAPMXC010000001.1"/>
</dbReference>
<evidence type="ECO:0000256" key="1">
    <source>
        <dbReference type="ARBA" id="ARBA00004651"/>
    </source>
</evidence>
<feature type="transmembrane region" description="Helical" evidence="7">
    <location>
        <begin position="129"/>
        <end position="148"/>
    </location>
</feature>
<name>A0ABT3ZHY0_9BURK</name>
<evidence type="ECO:0000313" key="8">
    <source>
        <dbReference type="EMBL" id="MCY0386067.1"/>
    </source>
</evidence>
<proteinExistence type="inferred from homology"/>
<dbReference type="PANTHER" id="PTHR33452">
    <property type="entry name" value="OXIDOREDUCTASE CATD-RELATED"/>
    <property type="match status" value="1"/>
</dbReference>
<feature type="transmembrane region" description="Helical" evidence="7">
    <location>
        <begin position="182"/>
        <end position="204"/>
    </location>
</feature>
<dbReference type="InterPro" id="IPR032808">
    <property type="entry name" value="DoxX"/>
</dbReference>
<keyword evidence="4 7" id="KW-0812">Transmembrane</keyword>
<evidence type="ECO:0000313" key="9">
    <source>
        <dbReference type="Proteomes" id="UP001082899"/>
    </source>
</evidence>
<keyword evidence="5 7" id="KW-1133">Transmembrane helix</keyword>
<feature type="transmembrane region" description="Helical" evidence="7">
    <location>
        <begin position="50"/>
        <end position="70"/>
    </location>
</feature>
<reference evidence="8" key="1">
    <citation type="submission" date="2022-11" db="EMBL/GenBank/DDBJ databases">
        <title>Robbsia betulipollinis sp. nov., isolated from pollen of birch (Betula pendula).</title>
        <authorList>
            <person name="Shi H."/>
            <person name="Ambika Manirajan B."/>
            <person name="Ratering S."/>
            <person name="Geissler-Plaum R."/>
            <person name="Schnell S."/>
        </authorList>
    </citation>
    <scope>NUCLEOTIDE SEQUENCE</scope>
    <source>
        <strain evidence="8">Bb-Pol-6</strain>
    </source>
</reference>
<organism evidence="8 9">
    <name type="scientific">Robbsia betulipollinis</name>
    <dbReference type="NCBI Taxonomy" id="2981849"/>
    <lineage>
        <taxon>Bacteria</taxon>
        <taxon>Pseudomonadati</taxon>
        <taxon>Pseudomonadota</taxon>
        <taxon>Betaproteobacteria</taxon>
        <taxon>Burkholderiales</taxon>
        <taxon>Burkholderiaceae</taxon>
        <taxon>Robbsia</taxon>
    </lineage>
</organism>
<protein>
    <submittedName>
        <fullName evidence="8">DoxX family protein</fullName>
    </submittedName>
</protein>
<dbReference type="Pfam" id="PF07681">
    <property type="entry name" value="DoxX"/>
    <property type="match status" value="1"/>
</dbReference>
<dbReference type="PANTHER" id="PTHR33452:SF1">
    <property type="entry name" value="INNER MEMBRANE PROTEIN YPHA-RELATED"/>
    <property type="match status" value="1"/>
</dbReference>
<feature type="transmembrane region" description="Helical" evidence="7">
    <location>
        <begin position="211"/>
        <end position="230"/>
    </location>
</feature>
<evidence type="ECO:0000256" key="6">
    <source>
        <dbReference type="ARBA" id="ARBA00023136"/>
    </source>
</evidence>
<dbReference type="Proteomes" id="UP001082899">
    <property type="component" value="Unassembled WGS sequence"/>
</dbReference>
<evidence type="ECO:0000256" key="3">
    <source>
        <dbReference type="ARBA" id="ARBA00022475"/>
    </source>
</evidence>
<comment type="caution">
    <text evidence="8">The sequence shown here is derived from an EMBL/GenBank/DDBJ whole genome shotgun (WGS) entry which is preliminary data.</text>
</comment>